<reference evidence="1 2" key="1">
    <citation type="submission" date="2016-01" db="EMBL/GenBank/DDBJ databases">
        <title>High potential of lignocellulose degradation of a new Verrucomicrobia species.</title>
        <authorList>
            <person name="Wang Y."/>
            <person name="Shi Y."/>
            <person name="Qiu Z."/>
            <person name="Liu S."/>
            <person name="Yang H."/>
        </authorList>
    </citation>
    <scope>NUCLEOTIDE SEQUENCE [LARGE SCALE GENOMIC DNA]</scope>
    <source>
        <strain evidence="1 2">TSB47</strain>
    </source>
</reference>
<keyword evidence="2" id="KW-1185">Reference proteome</keyword>
<dbReference type="EMBL" id="LRRQ01000018">
    <property type="protein sequence ID" value="OAM91609.1"/>
    <property type="molecule type" value="Genomic_DNA"/>
</dbReference>
<proteinExistence type="predicted"/>
<dbReference type="RefSeq" id="WP_068768623.1">
    <property type="nucleotide sequence ID" value="NZ_CP109796.1"/>
</dbReference>
<dbReference type="Proteomes" id="UP000078486">
    <property type="component" value="Unassembled WGS sequence"/>
</dbReference>
<organism evidence="1 2">
    <name type="scientific">Termitidicoccus mucosus</name>
    <dbReference type="NCBI Taxonomy" id="1184151"/>
    <lineage>
        <taxon>Bacteria</taxon>
        <taxon>Pseudomonadati</taxon>
        <taxon>Verrucomicrobiota</taxon>
        <taxon>Opitutia</taxon>
        <taxon>Opitutales</taxon>
        <taxon>Opitutaceae</taxon>
        <taxon>Termitidicoccus</taxon>
    </lineage>
</organism>
<evidence type="ECO:0000313" key="2">
    <source>
        <dbReference type="Proteomes" id="UP000078486"/>
    </source>
</evidence>
<evidence type="ECO:0000313" key="1">
    <source>
        <dbReference type="EMBL" id="OAM91609.1"/>
    </source>
</evidence>
<comment type="caution">
    <text evidence="1">The sequence shown here is derived from an EMBL/GenBank/DDBJ whole genome shotgun (WGS) entry which is preliminary data.</text>
</comment>
<accession>A0A178IQH3</accession>
<gene>
    <name evidence="1" type="ORF">AW736_02075</name>
</gene>
<dbReference type="AlphaFoldDB" id="A0A178IQH3"/>
<dbReference type="STRING" id="1184151.AW736_02075"/>
<name>A0A178IQH3_9BACT</name>
<sequence>MDSKISIRHHGATSHNINSLTSAQNRCEAQTQKDRNPGFFQPAKFPLRGIFSRLHTAFFKKPVFRLKTILRETAGFAFLTLGLTVFLPGPNANAFNLADLIQTVVDNANNTTPFAEVDGIPTGDYANWKYVNWVNTSMTWDDYRQKNSYAYFVIGYPNTRSIAGYTWNNSTPKAPNTQDYGDSGIRYPQGTIPAPDDKISLTQQGDTLVITYERGFSSGGGSDRHYYLGSDLILSQWYEEPGIDNVAATISSYDKHWSLNPKTQSINETFMEGNYYESDYDYYNYSYTESWYYKSLNLQYNREFLLFESANTTTGIFTQTFNRLASETNEQYKRRISGWINQTGAAVIAGWKPVDETAEAAAFNNLVTLTGSLHYENNSHHLLDNTAYAPPESTTAYEAAKNTALSLFSANIKLLTQDDLSLRLATERPYTGNTPVPVNYTARLTSAKTLFDWLPVDKDRQKIPAHLPDLNTLLSKLLLEEFIQSHHTNSNGDGYDILTATSVTSSSYGNSHNSTTHYNSITPLVSNSLEYLFDPYNQYSWDYIDPAPIHQANDEASFKLGNDGYQHLVQDIDNNANTLLAGLNGVALLKKGLEVSLSSNATKRDIFWSKGIQRASGSWGDGNNGSTLIHVWHVPIQQAWIGEKLHIQAWDLKIMLHTGSKDHNDPYVESFISKPITILPWETKEFTTGDPIAKSVSHDATSTAINLSADPAVAFSGGDTEKFDYEARLIFKAGSGTNQPAASTVIIDWFDFTKEAFIPTPMDEESTWNYTVELRAFPKTGFAQYATSRTGGNSFQLNIRKDKKSEQNYPPELLSATRTNGNLNTYTTPPPSAAEKYSGAFDGNHDVTFQIETFDPNVEEDFTLKEFKLFVTKPDGKTDKQQHTIIGTNKTGIKGEGNYGINIITYTLPEAPGTYTFHVQVFDKNNPEPLKTENIQIYGLYVPNQAFKANVTATLTKQTPGLAPASASTSKEMVFSRPSGPLVPQWIDIPFESSSTATNAYFIQNINWPGSQLKINITGKTPVPEFLAQGAGAILAEFNLRPDLQSDDHTWHDEPALETHIPQLTPSVFTGTLEFSLNQEHNDRNQPVPANLRILFHGINGKPPFKPEGIKVWMLQHKD</sequence>
<protein>
    <submittedName>
        <fullName evidence="1">Uncharacterized protein</fullName>
    </submittedName>
</protein>